<dbReference type="InterPro" id="IPR012349">
    <property type="entry name" value="Split_barrel_FMN-bd"/>
</dbReference>
<dbReference type="Pfam" id="PF12900">
    <property type="entry name" value="Pyridox_ox_2"/>
    <property type="match status" value="1"/>
</dbReference>
<name>A0A8J7WQL6_9ACTN</name>
<reference evidence="1" key="1">
    <citation type="submission" date="2021-04" db="EMBL/GenBank/DDBJ databases">
        <title>Genome based classification of Actinospica acidithermotolerans sp. nov., an actinobacterium isolated from an Indonesian hot spring.</title>
        <authorList>
            <person name="Kusuma A.B."/>
            <person name="Putra K.E."/>
            <person name="Nafisah S."/>
            <person name="Loh J."/>
            <person name="Nouioui I."/>
            <person name="Goodfellow M."/>
        </authorList>
    </citation>
    <scope>NUCLEOTIDE SEQUENCE</scope>
    <source>
        <strain evidence="1">DSM 45618</strain>
    </source>
</reference>
<dbReference type="RefSeq" id="WP_211468980.1">
    <property type="nucleotide sequence ID" value="NZ_JAGSXH010000055.1"/>
</dbReference>
<evidence type="ECO:0000313" key="1">
    <source>
        <dbReference type="EMBL" id="MBS2964617.1"/>
    </source>
</evidence>
<evidence type="ECO:0000313" key="2">
    <source>
        <dbReference type="Proteomes" id="UP000677913"/>
    </source>
</evidence>
<dbReference type="Proteomes" id="UP000677913">
    <property type="component" value="Unassembled WGS sequence"/>
</dbReference>
<gene>
    <name evidence="1" type="ORF">KGA66_16290</name>
</gene>
<dbReference type="AlphaFoldDB" id="A0A8J7WQL6"/>
<dbReference type="EMBL" id="JAGSXH010000055">
    <property type="protein sequence ID" value="MBS2964617.1"/>
    <property type="molecule type" value="Genomic_DNA"/>
</dbReference>
<accession>A0A8J7WQL6</accession>
<protein>
    <submittedName>
        <fullName evidence="1">Pyridoxamine 5'-phosphate oxidase family protein</fullName>
    </submittedName>
</protein>
<sequence>MRLLETQEVGRLVYTRAGLPAVAPVNYTLRDNEVWVWTGSLWSIAQASRGAVVAFEVDHMDLATQWAWSVCVLGRATLVTDPLSQQRALLDGPAPWVCGATDGLVRITLAKVSGRRVMPHVRHAAGPLPDPRLLYAAVRSPATEDQVPVAAGRAAGLL</sequence>
<keyword evidence="2" id="KW-1185">Reference proteome</keyword>
<dbReference type="Gene3D" id="2.30.110.10">
    <property type="entry name" value="Electron Transport, Fmn-binding Protein, Chain A"/>
    <property type="match status" value="1"/>
</dbReference>
<organism evidence="1 2">
    <name type="scientific">Actinocrinis puniceicyclus</name>
    <dbReference type="NCBI Taxonomy" id="977794"/>
    <lineage>
        <taxon>Bacteria</taxon>
        <taxon>Bacillati</taxon>
        <taxon>Actinomycetota</taxon>
        <taxon>Actinomycetes</taxon>
        <taxon>Catenulisporales</taxon>
        <taxon>Actinospicaceae</taxon>
        <taxon>Actinocrinis</taxon>
    </lineage>
</organism>
<comment type="caution">
    <text evidence="1">The sequence shown here is derived from an EMBL/GenBank/DDBJ whole genome shotgun (WGS) entry which is preliminary data.</text>
</comment>
<dbReference type="SUPFAM" id="SSF50475">
    <property type="entry name" value="FMN-binding split barrel"/>
    <property type="match status" value="1"/>
</dbReference>
<proteinExistence type="predicted"/>
<dbReference type="InterPro" id="IPR024747">
    <property type="entry name" value="Pyridox_Oxase-rel"/>
</dbReference>